<keyword evidence="1" id="KW-0472">Membrane</keyword>
<dbReference type="Proteomes" id="UP000232806">
    <property type="component" value="Chromosome"/>
</dbReference>
<dbReference type="Gene3D" id="4.10.1060.50">
    <property type="match status" value="1"/>
</dbReference>
<dbReference type="Pfam" id="PF18933">
    <property type="entry name" value="PsbP_2"/>
    <property type="match status" value="1"/>
</dbReference>
<feature type="transmembrane region" description="Helical" evidence="1">
    <location>
        <begin position="51"/>
        <end position="71"/>
    </location>
</feature>
<proteinExistence type="predicted"/>
<reference evidence="3 4" key="1">
    <citation type="submission" date="2016-10" db="EMBL/GenBank/DDBJ databases">
        <title>Comparative genomics between deep and shallow subseafloor isolates.</title>
        <authorList>
            <person name="Ishii S."/>
            <person name="Miller J.R."/>
            <person name="Sutton G."/>
            <person name="Suzuki S."/>
            <person name="Methe B."/>
            <person name="Inagaki F."/>
            <person name="Imachi H."/>
        </authorList>
    </citation>
    <scope>NUCLEOTIDE SEQUENCE [LARGE SCALE GENOMIC DNA]</scope>
    <source>
        <strain evidence="3 4">MO-MB1</strain>
    </source>
</reference>
<dbReference type="InterPro" id="IPR038587">
    <property type="entry name" value="Ribosomal_eL40_sf"/>
</dbReference>
<evidence type="ECO:0000256" key="1">
    <source>
        <dbReference type="SAM" id="Phobius"/>
    </source>
</evidence>
<protein>
    <recommendedName>
        <fullName evidence="2">Zinc-ribbon domain-containing protein</fullName>
    </recommendedName>
</protein>
<dbReference type="OrthoDB" id="71403at2157"/>
<dbReference type="EMBL" id="CP017766">
    <property type="protein sequence ID" value="AUB56312.1"/>
    <property type="molecule type" value="Genomic_DNA"/>
</dbReference>
<feature type="domain" description="Zinc-ribbon" evidence="2">
    <location>
        <begin position="3"/>
        <end position="24"/>
    </location>
</feature>
<name>A0A2H4VDY7_9EURY</name>
<dbReference type="Gene3D" id="3.40.1000.10">
    <property type="entry name" value="Mog1/PsbP, alpha/beta/alpha sandwich"/>
    <property type="match status" value="1"/>
</dbReference>
<evidence type="ECO:0000313" key="3">
    <source>
        <dbReference type="EMBL" id="AUB56312.1"/>
    </source>
</evidence>
<keyword evidence="1" id="KW-1133">Transmembrane helix</keyword>
<dbReference type="Pfam" id="PF13240">
    <property type="entry name" value="Zn_Ribbon_1"/>
    <property type="match status" value="1"/>
</dbReference>
<dbReference type="InterPro" id="IPR026870">
    <property type="entry name" value="Zinc_ribbon_dom"/>
</dbReference>
<dbReference type="AlphaFoldDB" id="A0A2H4VDY7"/>
<evidence type="ECO:0000259" key="2">
    <source>
        <dbReference type="Pfam" id="PF13240"/>
    </source>
</evidence>
<sequence length="214" mass="23919">MIYCPECGAENPDGSSFCQKCGANIPVMENSKESKTPPENFWMKQTRNGKILIGTVFLCFITSIVILSLIYTGTTSTSHYEDENLAFDYISGWKLSKGSNMLVEGSYNYAGVIKFNAEKNLTNNRTLEVLKDEYISEITSKGCRVTSEKPITVDGVSAYEINSITNQNGESSQQRKILLVKNNSLYGLLFTTEADLISYRRSMDTIINSIHIKL</sequence>
<organism evidence="3 4">
    <name type="scientific">Methanobacterium subterraneum</name>
    <dbReference type="NCBI Taxonomy" id="59277"/>
    <lineage>
        <taxon>Archaea</taxon>
        <taxon>Methanobacteriati</taxon>
        <taxon>Methanobacteriota</taxon>
        <taxon>Methanomada group</taxon>
        <taxon>Methanobacteria</taxon>
        <taxon>Methanobacteriales</taxon>
        <taxon>Methanobacteriaceae</taxon>
        <taxon>Methanobacterium</taxon>
    </lineage>
</organism>
<accession>A0A2H4VDY7</accession>
<keyword evidence="1" id="KW-0812">Transmembrane</keyword>
<dbReference type="RefSeq" id="WP_100906287.1">
    <property type="nucleotide sequence ID" value="NZ_CP017766.1"/>
</dbReference>
<gene>
    <name evidence="3" type="ORF">BK007_09995</name>
</gene>
<dbReference type="GeneID" id="35121935"/>
<evidence type="ECO:0000313" key="4">
    <source>
        <dbReference type="Proteomes" id="UP000232806"/>
    </source>
</evidence>